<dbReference type="Pfam" id="PF13476">
    <property type="entry name" value="AAA_23"/>
    <property type="match status" value="1"/>
</dbReference>
<dbReference type="SUPFAM" id="SSF52540">
    <property type="entry name" value="P-loop containing nucleoside triphosphate hydrolases"/>
    <property type="match status" value="2"/>
</dbReference>
<dbReference type="InterPro" id="IPR038729">
    <property type="entry name" value="Rad50/SbcC_AAA"/>
</dbReference>
<dbReference type="EMBL" id="AKKV01000031">
    <property type="protein sequence ID" value="EIT84538.1"/>
    <property type="molecule type" value="Genomic_DNA"/>
</dbReference>
<reference evidence="6 7" key="1">
    <citation type="journal article" date="2012" name="J. Bacteriol.">
        <title>Genome of Bacillus macauensis ZFHKF-1, a Long-Chain-Forming Bacterium.</title>
        <authorList>
            <person name="Cai L."/>
            <person name="Zhang T."/>
        </authorList>
    </citation>
    <scope>NUCLEOTIDE SEQUENCE [LARGE SCALE GENOMIC DNA]</scope>
    <source>
        <strain evidence="6 7">ZFHKF-1</strain>
    </source>
</reference>
<keyword evidence="4" id="KW-0175">Coiled coil</keyword>
<evidence type="ECO:0000256" key="3">
    <source>
        <dbReference type="ARBA" id="ARBA00013368"/>
    </source>
</evidence>
<evidence type="ECO:0000259" key="5">
    <source>
        <dbReference type="Pfam" id="PF13476"/>
    </source>
</evidence>
<dbReference type="PANTHER" id="PTHR32114:SF2">
    <property type="entry name" value="ABC TRANSPORTER ABCH.3"/>
    <property type="match status" value="1"/>
</dbReference>
<dbReference type="GO" id="GO:0006302">
    <property type="term" value="P:double-strand break repair"/>
    <property type="evidence" value="ECO:0007669"/>
    <property type="project" value="InterPro"/>
</dbReference>
<evidence type="ECO:0000256" key="4">
    <source>
        <dbReference type="SAM" id="Coils"/>
    </source>
</evidence>
<dbReference type="PATRIC" id="fig|1196324.3.peg.2954"/>
<proteinExistence type="inferred from homology"/>
<comment type="similarity">
    <text evidence="1">Belongs to the SMC family. SbcC subfamily.</text>
</comment>
<sequence>MRPVSLEITGLQSFRQKEVIEFQSLCGGGVFGIFGPTGSGKSSILDAITLALYGKVERAPSGTQGIMNHGEDRLAVSFTFELGGSGIRTQYKVERHYKRSGEHTVRTSTSRFMERVGDQWSVIADKERDVTQHVQQLLGLTIDDFTRAVVLPQGKFAEFLSLKGSDRRQMLQRLFQLEKYGDQLNTKLKKRVDDAKAKSDHLVAEQMGLGEASKEHVMEAEQDHNKAKTEAQKQKEVTAHYETLVEHHKMIWQGQQELKEAETKVATLHEQASDMNKLKQRLQYSEQAQLLAPYVTEVERATIEVEQITQKERQLQILVTEAKQGMDEGERAYREAQAQQATQEPLLLAQKEQVSYAVKLDAEMRSTQHTLVKNEQSLHHIEKEKQNFLLKQQEAERLVEKAVQRERELIEEIERKKVTTQERETVHAASDVVNRLRSVDDALQEVVLKQQKSEEAVQMYRKQQETLLQQRQINEQAVVKTSSELLQHYDTLSGQLYICQWLKEQSVRMEEEVIAAQHEKRLKHLAAQLANNLSEGQPCLVCGSTHHPQPMIPEGDHRDENDLLERIKTVVVASGKLESELVTLRHRMEDVSSSLTSYISKTEAAATIGEQTVFSEALPRTIEEMEETLQAVTLQKKELTQDLIVLQESSRTFATTFGELSAQQSECSVRMQTKQEEHEQFLQSHEALREQKQGLHAEWQQHAFSFAVEDVEQEKERLKTCDREREELEARLAKARPYIEEQEQAAKDAVRAYTEWERKETALLSSIELEKEQITKYSRRIQEICEGEDSQALLQAITEQLAQLKQALHLLEAQRKEATETYYSLESDWRSAKDALLHAQKRCKDALRHWEEKQQGALLTTFAEVKQHIAKEEEQTSWRKQLENYHHEYHQALQEQNKWEKWLNGRSITEVERKESQQQLKKAQEALQQALQRLGESGEQYRSVLSRHERYLKLEKEKAQYEQQLKTLGKLQSVLRGNSFVEYIAQEQLVLVSRDASVRLGQLTRGRYALEVDSTNGFVIRDDANGGIKRPVSTLSGGETFLTSLSLALSLSAQIQLRGAFPLEFFFLDEGFGTLDQDLLDTVVTALEKLHTSDLSVGIISHVPELQARLQKKLIVTPATAEGRGSAVKLAIQ</sequence>
<feature type="coiled-coil region" evidence="4">
    <location>
        <begin position="381"/>
        <end position="423"/>
    </location>
</feature>
<accession>I8UCN4</accession>
<dbReference type="Gene3D" id="3.40.50.300">
    <property type="entry name" value="P-loop containing nucleotide triphosphate hydrolases"/>
    <property type="match status" value="2"/>
</dbReference>
<feature type="domain" description="Rad50/SbcC-type AAA" evidence="5">
    <location>
        <begin position="5"/>
        <end position="221"/>
    </location>
</feature>
<dbReference type="STRING" id="1196324.A374_14450"/>
<dbReference type="eggNOG" id="COG0419">
    <property type="taxonomic scope" value="Bacteria"/>
</dbReference>
<protein>
    <recommendedName>
        <fullName evidence="3">Nuclease SbcCD subunit C</fullName>
    </recommendedName>
</protein>
<dbReference type="InterPro" id="IPR027417">
    <property type="entry name" value="P-loop_NTPase"/>
</dbReference>
<comment type="caution">
    <text evidence="6">The sequence shown here is derived from an EMBL/GenBank/DDBJ whole genome shotgun (WGS) entry which is preliminary data.</text>
</comment>
<dbReference type="RefSeq" id="WP_007202968.1">
    <property type="nucleotide sequence ID" value="NZ_AKKV01000031.1"/>
</dbReference>
<dbReference type="OrthoDB" id="9795626at2"/>
<dbReference type="GO" id="GO:0016887">
    <property type="term" value="F:ATP hydrolysis activity"/>
    <property type="evidence" value="ECO:0007669"/>
    <property type="project" value="InterPro"/>
</dbReference>
<dbReference type="Proteomes" id="UP000004080">
    <property type="component" value="Unassembled WGS sequence"/>
</dbReference>
<dbReference type="PANTHER" id="PTHR32114">
    <property type="entry name" value="ABC TRANSPORTER ABCH.3"/>
    <property type="match status" value="1"/>
</dbReference>
<comment type="subunit">
    <text evidence="2">Heterodimer of SbcC and SbcD.</text>
</comment>
<gene>
    <name evidence="6" type="ORF">A374_14450</name>
</gene>
<feature type="coiled-coil region" evidence="4">
    <location>
        <begin position="671"/>
        <end position="759"/>
    </location>
</feature>
<evidence type="ECO:0000313" key="7">
    <source>
        <dbReference type="Proteomes" id="UP000004080"/>
    </source>
</evidence>
<dbReference type="Pfam" id="PF13558">
    <property type="entry name" value="SbcC_Walker_B"/>
    <property type="match status" value="1"/>
</dbReference>
<feature type="coiled-coil region" evidence="4">
    <location>
        <begin position="906"/>
        <end position="971"/>
    </location>
</feature>
<name>I8UCN4_9BACL</name>
<feature type="coiled-coil region" evidence="4">
    <location>
        <begin position="794"/>
        <end position="821"/>
    </location>
</feature>
<feature type="coiled-coil region" evidence="4">
    <location>
        <begin position="185"/>
        <end position="339"/>
    </location>
</feature>
<keyword evidence="7" id="KW-1185">Reference proteome</keyword>
<organism evidence="6 7">
    <name type="scientific">Fictibacillus macauensis ZFHKF-1</name>
    <dbReference type="NCBI Taxonomy" id="1196324"/>
    <lineage>
        <taxon>Bacteria</taxon>
        <taxon>Bacillati</taxon>
        <taxon>Bacillota</taxon>
        <taxon>Bacilli</taxon>
        <taxon>Bacillales</taxon>
        <taxon>Fictibacillaceae</taxon>
        <taxon>Fictibacillus</taxon>
    </lineage>
</organism>
<evidence type="ECO:0000256" key="2">
    <source>
        <dbReference type="ARBA" id="ARBA00011322"/>
    </source>
</evidence>
<evidence type="ECO:0000256" key="1">
    <source>
        <dbReference type="ARBA" id="ARBA00006930"/>
    </source>
</evidence>
<dbReference type="AlphaFoldDB" id="I8UCN4"/>
<evidence type="ECO:0000313" key="6">
    <source>
        <dbReference type="EMBL" id="EIT84538.1"/>
    </source>
</evidence>